<dbReference type="GO" id="GO:0008932">
    <property type="term" value="F:lytic endotransglycosylase activity"/>
    <property type="evidence" value="ECO:0007669"/>
    <property type="project" value="UniProtKB-UniRule"/>
</dbReference>
<gene>
    <name evidence="7" type="primary">mltG</name>
    <name evidence="8" type="ORF">SAMN04489760_10962</name>
</gene>
<dbReference type="GO" id="GO:0071555">
    <property type="term" value="P:cell wall organization"/>
    <property type="evidence" value="ECO:0007669"/>
    <property type="project" value="UniProtKB-KW"/>
</dbReference>
<feature type="site" description="Important for catalytic activity" evidence="7">
    <location>
        <position position="221"/>
    </location>
</feature>
<keyword evidence="4 7" id="KW-0472">Membrane</keyword>
<dbReference type="FunFam" id="3.30.160.60:FF:000242">
    <property type="entry name" value="Endolytic murein transglycosylase"/>
    <property type="match status" value="1"/>
</dbReference>
<comment type="catalytic activity">
    <reaction evidence="7">
        <text>a peptidoglycan chain = a peptidoglycan chain with N-acetyl-1,6-anhydromuramyl-[peptide] at the reducing end + a peptidoglycan chain with N-acetylglucosamine at the non-reducing end.</text>
        <dbReference type="EC" id="4.2.2.29"/>
    </reaction>
</comment>
<evidence type="ECO:0000256" key="7">
    <source>
        <dbReference type="HAMAP-Rule" id="MF_02065"/>
    </source>
</evidence>
<dbReference type="STRING" id="43775.SAMN04489760_10962"/>
<keyword evidence="3 7" id="KW-1133">Transmembrane helix</keyword>
<comment type="similarity">
    <text evidence="7">Belongs to the transglycosylase MltG family.</text>
</comment>
<dbReference type="Gene3D" id="3.30.1490.480">
    <property type="entry name" value="Endolytic murein transglycosylase"/>
    <property type="match status" value="1"/>
</dbReference>
<reference evidence="8 9" key="1">
    <citation type="submission" date="2016-10" db="EMBL/GenBank/DDBJ databases">
        <authorList>
            <person name="de Groot N.N."/>
        </authorList>
    </citation>
    <scope>NUCLEOTIDE SEQUENCE [LARGE SCALE GENOMIC DNA]</scope>
    <source>
        <strain evidence="8 9">DSM 8423</strain>
    </source>
</reference>
<dbReference type="Gene3D" id="3.30.160.60">
    <property type="entry name" value="Classic Zinc Finger"/>
    <property type="match status" value="1"/>
</dbReference>
<dbReference type="PANTHER" id="PTHR30518:SF2">
    <property type="entry name" value="ENDOLYTIC MUREIN TRANSGLYCOSYLASE"/>
    <property type="match status" value="1"/>
</dbReference>
<evidence type="ECO:0000256" key="2">
    <source>
        <dbReference type="ARBA" id="ARBA00022692"/>
    </source>
</evidence>
<keyword evidence="9" id="KW-1185">Reference proteome</keyword>
<dbReference type="EC" id="4.2.2.29" evidence="7"/>
<keyword evidence="5 7" id="KW-0456">Lyase</keyword>
<dbReference type="GO" id="GO:0005886">
    <property type="term" value="C:plasma membrane"/>
    <property type="evidence" value="ECO:0007669"/>
    <property type="project" value="UniProtKB-SubCell"/>
</dbReference>
<evidence type="ECO:0000256" key="6">
    <source>
        <dbReference type="ARBA" id="ARBA00023316"/>
    </source>
</evidence>
<evidence type="ECO:0000313" key="9">
    <source>
        <dbReference type="Proteomes" id="UP000198744"/>
    </source>
</evidence>
<dbReference type="EMBL" id="FOBS01000009">
    <property type="protein sequence ID" value="SEM28790.1"/>
    <property type="molecule type" value="Genomic_DNA"/>
</dbReference>
<evidence type="ECO:0000256" key="4">
    <source>
        <dbReference type="ARBA" id="ARBA00023136"/>
    </source>
</evidence>
<dbReference type="NCBIfam" id="TIGR00247">
    <property type="entry name" value="endolytic transglycosylase MltG"/>
    <property type="match status" value="1"/>
</dbReference>
<name>A0A1H7X4J9_9BACT</name>
<comment type="function">
    <text evidence="7">Functions as a peptidoglycan terminase that cleaves nascent peptidoglycan strands endolytically to terminate their elongation.</text>
</comment>
<comment type="subcellular location">
    <subcellularLocation>
        <location evidence="7">Cell membrane</location>
        <topology evidence="7">Single-pass membrane protein</topology>
    </subcellularLocation>
</comment>
<keyword evidence="2 7" id="KW-0812">Transmembrane</keyword>
<dbReference type="HAMAP" id="MF_02065">
    <property type="entry name" value="MltG"/>
    <property type="match status" value="1"/>
</dbReference>
<evidence type="ECO:0000256" key="3">
    <source>
        <dbReference type="ARBA" id="ARBA00022989"/>
    </source>
</evidence>
<evidence type="ECO:0000313" key="8">
    <source>
        <dbReference type="EMBL" id="SEM28790.1"/>
    </source>
</evidence>
<organism evidence="8 9">
    <name type="scientific">Syntrophus gentianae</name>
    <dbReference type="NCBI Taxonomy" id="43775"/>
    <lineage>
        <taxon>Bacteria</taxon>
        <taxon>Pseudomonadati</taxon>
        <taxon>Thermodesulfobacteriota</taxon>
        <taxon>Syntrophia</taxon>
        <taxon>Syntrophales</taxon>
        <taxon>Syntrophaceae</taxon>
        <taxon>Syntrophus</taxon>
    </lineage>
</organism>
<proteinExistence type="inferred from homology"/>
<keyword evidence="1 7" id="KW-1003">Cell membrane</keyword>
<dbReference type="Pfam" id="PF02618">
    <property type="entry name" value="YceG"/>
    <property type="match status" value="1"/>
</dbReference>
<dbReference type="InterPro" id="IPR003770">
    <property type="entry name" value="MLTG-like"/>
</dbReference>
<dbReference type="AlphaFoldDB" id="A0A1H7X4J9"/>
<feature type="transmembrane region" description="Helical" evidence="7">
    <location>
        <begin position="12"/>
        <end position="32"/>
    </location>
</feature>
<dbReference type="RefSeq" id="WP_093883181.1">
    <property type="nucleotide sequence ID" value="NZ_FOBS01000009.1"/>
</dbReference>
<dbReference type="CDD" id="cd08010">
    <property type="entry name" value="MltG_like"/>
    <property type="match status" value="1"/>
</dbReference>
<dbReference type="Proteomes" id="UP000198744">
    <property type="component" value="Unassembled WGS sequence"/>
</dbReference>
<accession>A0A1H7X4J9</accession>
<evidence type="ECO:0000256" key="5">
    <source>
        <dbReference type="ARBA" id="ARBA00023239"/>
    </source>
</evidence>
<dbReference type="OrthoDB" id="9814591at2"/>
<evidence type="ECO:0000256" key="1">
    <source>
        <dbReference type="ARBA" id="ARBA00022475"/>
    </source>
</evidence>
<sequence>MRRKKRSKRKVLLIRFLLILAYFTMGWFLLYIDRPVDPDLPSKKVRILPGTGFFEVVGKLQQEGLVRNPPFFTLLILTKGAARHLRSGAYTFSGKMTPLAIVNKLSRGEIDVCRITIHEDMNLKEIAVHLAKLHLVDEKKFLSLAEDRTFLRSLGIEEGSAEGYLYPDTYFFDDVVSPEELIRRIVGQFWRVVNPEMRDKARQMGMTMNQFVTLASLIGKETGYSAEKPLIAAVFFNRMKKGMRLQSDPTAVYHMAPFEGRITRRHLLTPTPHNTYFIKGLPPSPIANPGKDSLLAAINPAKVEYLYFVSNGSGSHQFSSTLEEHNRSVLRYRLTKEKDE</sequence>
<keyword evidence="6 7" id="KW-0961">Cell wall biogenesis/degradation</keyword>
<dbReference type="PANTHER" id="PTHR30518">
    <property type="entry name" value="ENDOLYTIC MUREIN TRANSGLYCOSYLASE"/>
    <property type="match status" value="1"/>
</dbReference>
<dbReference type="GO" id="GO:0009252">
    <property type="term" value="P:peptidoglycan biosynthetic process"/>
    <property type="evidence" value="ECO:0007669"/>
    <property type="project" value="UniProtKB-UniRule"/>
</dbReference>
<protein>
    <recommendedName>
        <fullName evidence="7">Endolytic murein transglycosylase</fullName>
        <ecNumber evidence="7">4.2.2.29</ecNumber>
    </recommendedName>
    <alternativeName>
        <fullName evidence="7">Peptidoglycan lytic transglycosylase</fullName>
    </alternativeName>
    <alternativeName>
        <fullName evidence="7">Peptidoglycan polymerization terminase</fullName>
    </alternativeName>
</protein>